<dbReference type="InterPro" id="IPR004993">
    <property type="entry name" value="GH3"/>
</dbReference>
<accession>A0A2T5JAE7</accession>
<evidence type="ECO:0000313" key="4">
    <source>
        <dbReference type="Proteomes" id="UP000244168"/>
    </source>
</evidence>
<dbReference type="Pfam" id="PF23571">
    <property type="entry name" value="GH3_M"/>
    <property type="match status" value="1"/>
</dbReference>
<evidence type="ECO:0000259" key="2">
    <source>
        <dbReference type="Pfam" id="PF23572"/>
    </source>
</evidence>
<dbReference type="RefSeq" id="WP_107828948.1">
    <property type="nucleotide sequence ID" value="NZ_CP160205.1"/>
</dbReference>
<dbReference type="InterPro" id="IPR042099">
    <property type="entry name" value="ANL_N_sf"/>
</dbReference>
<dbReference type="SUPFAM" id="SSF56801">
    <property type="entry name" value="Acetyl-CoA synthetase-like"/>
    <property type="match status" value="1"/>
</dbReference>
<dbReference type="InterPro" id="IPR055378">
    <property type="entry name" value="GH3_C"/>
</dbReference>
<proteinExistence type="predicted"/>
<dbReference type="PANTHER" id="PTHR31901:SF9">
    <property type="entry name" value="GH3 DOMAIN-CONTAINING PROTEIN"/>
    <property type="match status" value="1"/>
</dbReference>
<dbReference type="Proteomes" id="UP000244168">
    <property type="component" value="Unassembled WGS sequence"/>
</dbReference>
<dbReference type="GO" id="GO:0005737">
    <property type="term" value="C:cytoplasm"/>
    <property type="evidence" value="ECO:0007669"/>
    <property type="project" value="TreeGrafter"/>
</dbReference>
<dbReference type="OrthoDB" id="5678283at2"/>
<feature type="domain" description="GH3 C-terminal" evidence="2">
    <location>
        <begin position="376"/>
        <end position="489"/>
    </location>
</feature>
<feature type="domain" description="GH3 middle" evidence="1">
    <location>
        <begin position="292"/>
        <end position="350"/>
    </location>
</feature>
<dbReference type="GO" id="GO:0016881">
    <property type="term" value="F:acid-amino acid ligase activity"/>
    <property type="evidence" value="ECO:0007669"/>
    <property type="project" value="TreeGrafter"/>
</dbReference>
<dbReference type="PANTHER" id="PTHR31901">
    <property type="entry name" value="GH3 DOMAIN-CONTAINING PROTEIN"/>
    <property type="match status" value="1"/>
</dbReference>
<name>A0A2T5JAE7_9SPHI</name>
<evidence type="ECO:0000259" key="1">
    <source>
        <dbReference type="Pfam" id="PF23571"/>
    </source>
</evidence>
<dbReference type="Gene3D" id="3.40.50.12780">
    <property type="entry name" value="N-terminal domain of ligase-like"/>
    <property type="match status" value="1"/>
</dbReference>
<dbReference type="InterPro" id="IPR055377">
    <property type="entry name" value="GH3_M"/>
</dbReference>
<dbReference type="Pfam" id="PF03321">
    <property type="entry name" value="GH3"/>
    <property type="match status" value="1"/>
</dbReference>
<reference evidence="3 4" key="1">
    <citation type="submission" date="2018-04" db="EMBL/GenBank/DDBJ databases">
        <title>Genomic Encyclopedia of Archaeal and Bacterial Type Strains, Phase II (KMG-II): from individual species to whole genera.</title>
        <authorList>
            <person name="Goeker M."/>
        </authorList>
    </citation>
    <scope>NUCLEOTIDE SEQUENCE [LARGE SCALE GENOMIC DNA]</scope>
    <source>
        <strain evidence="3 4">DSM 26809</strain>
    </source>
</reference>
<sequence>MGLKSVLSKVFASVVNRSLNKVRGNAVGLQQQTFQTIIDQAKNTAFGRDHHFSQIKSYEDFKKHVPIRDYEDLRPYIDRVVDGEEDVMWPGKPAYLAKTSGTTSGVKYIPISKESMPEHIKAARNALLNYIHETGKSDFVDGKLIFLQGSPILNKKHGIDTGRLSGIVAHHVPQYLQKNRLPSYETNCIEDWEQKVDAIVEETLQEDMRLISGIPPWCQMYFDRLSARSDGKKIKDIFPNFKLFVYGGVNYEPYRARIEESIGFAIDSIETYPASEGFIAFQNSQKDKSLLLLADAGMFFEFVPADEYFNDNPTRLSLAEVELNKNYALILNTNAGLWGYSIGDTVKFVSKDPYLLLVTGRIKHYISAFGEHVIGEEVEYALMSVAKAEGVDVVEFTVAPQVNPQAGQLPYHEWLIEFGKAPADLQAFALKVDKALQQKNIYYFDLIEGNILQPLVIKSLQKDAFINYMRSQGKLGGQNKVPRLSNDRKIAEEMLRLDVGKE</sequence>
<dbReference type="AlphaFoldDB" id="A0A2T5JAE7"/>
<dbReference type="EMBL" id="QAOQ01000004">
    <property type="protein sequence ID" value="PTQ97014.1"/>
    <property type="molecule type" value="Genomic_DNA"/>
</dbReference>
<gene>
    <name evidence="3" type="ORF">C8P68_104508</name>
</gene>
<dbReference type="Pfam" id="PF23572">
    <property type="entry name" value="GH3_C"/>
    <property type="match status" value="1"/>
</dbReference>
<organism evidence="3 4">
    <name type="scientific">Mucilaginibacter yixingensis</name>
    <dbReference type="NCBI Taxonomy" id="1295612"/>
    <lineage>
        <taxon>Bacteria</taxon>
        <taxon>Pseudomonadati</taxon>
        <taxon>Bacteroidota</taxon>
        <taxon>Sphingobacteriia</taxon>
        <taxon>Sphingobacteriales</taxon>
        <taxon>Sphingobacteriaceae</taxon>
        <taxon>Mucilaginibacter</taxon>
    </lineage>
</organism>
<protein>
    <submittedName>
        <fullName evidence="3">GH3 auxin-responsive promoter</fullName>
    </submittedName>
</protein>
<keyword evidence="4" id="KW-1185">Reference proteome</keyword>
<evidence type="ECO:0000313" key="3">
    <source>
        <dbReference type="EMBL" id="PTQ97014.1"/>
    </source>
</evidence>
<comment type="caution">
    <text evidence="3">The sequence shown here is derived from an EMBL/GenBank/DDBJ whole genome shotgun (WGS) entry which is preliminary data.</text>
</comment>